<evidence type="ECO:0000313" key="3">
    <source>
        <dbReference type="EMBL" id="SIT98745.1"/>
    </source>
</evidence>
<dbReference type="InterPro" id="IPR029045">
    <property type="entry name" value="ClpP/crotonase-like_dom_sf"/>
</dbReference>
<dbReference type="Gene3D" id="3.90.226.10">
    <property type="entry name" value="2-enoyl-CoA Hydratase, Chain A, domain 1"/>
    <property type="match status" value="1"/>
</dbReference>
<dbReference type="GO" id="GO:0008236">
    <property type="term" value="F:serine-type peptidase activity"/>
    <property type="evidence" value="ECO:0007669"/>
    <property type="project" value="InterPro"/>
</dbReference>
<dbReference type="InterPro" id="IPR005151">
    <property type="entry name" value="Tail-specific_protease"/>
</dbReference>
<evidence type="ECO:0000259" key="2">
    <source>
        <dbReference type="SMART" id="SM00245"/>
    </source>
</evidence>
<dbReference type="OrthoDB" id="7314861at2"/>
<keyword evidence="1" id="KW-0732">Signal</keyword>
<dbReference type="Pfam" id="PF03572">
    <property type="entry name" value="Peptidase_S41"/>
    <property type="match status" value="1"/>
</dbReference>
<feature type="signal peptide" evidence="1">
    <location>
        <begin position="1"/>
        <end position="19"/>
    </location>
</feature>
<proteinExistence type="predicted"/>
<gene>
    <name evidence="3" type="ORF">SAMN05660493_03243</name>
</gene>
<dbReference type="AlphaFoldDB" id="A0A1U7PY71"/>
<reference evidence="4" key="1">
    <citation type="submission" date="2016-10" db="EMBL/GenBank/DDBJ databases">
        <authorList>
            <person name="Varghese N."/>
            <person name="Submissions S."/>
        </authorList>
    </citation>
    <scope>NUCLEOTIDE SEQUENCE [LARGE SCALE GENOMIC DNA]</scope>
    <source>
        <strain evidence="4">DSM 19482</strain>
    </source>
</reference>
<dbReference type="PANTHER" id="PTHR11261">
    <property type="entry name" value="INTERPHOTORECEPTOR RETINOID-BINDING PROTEIN"/>
    <property type="match status" value="1"/>
</dbReference>
<feature type="domain" description="Tail specific protease" evidence="2">
    <location>
        <begin position="101"/>
        <end position="318"/>
    </location>
</feature>
<dbReference type="SMART" id="SM00245">
    <property type="entry name" value="TSPc"/>
    <property type="match status" value="1"/>
</dbReference>
<dbReference type="EMBL" id="FTPU01000065">
    <property type="protein sequence ID" value="SIT98745.1"/>
    <property type="molecule type" value="Genomic_DNA"/>
</dbReference>
<dbReference type="Proteomes" id="UP000187261">
    <property type="component" value="Unassembled WGS sequence"/>
</dbReference>
<accession>A0A1U7PY71</accession>
<name>A0A1U7PY71_9FLAO</name>
<sequence length="342" mass="38875">MKKIFLLILLLSLSLPINAQKKFTSKDSTNLYFKELFRTLKNGYLHKNDIKWNEIEKETNKNLDKYNSFIASLDEIEVLFSKIGARHCNIYINNRTYSSSPKSVKEKLSEEWKAKYAANPTFETKVINDEFGYILIPKIVFSDISSENIHKVAQPLYDQIANLKLNNNLKGWIDDLRFNTGGNSWPMVLALYDFLGDNKILGNLNADKKQENIIKLENGAYYDNSKKVSSINPKGKLLDNEKVVIITSPATGSSGEIVAISFKGRKNTIFIGQETYGATTGNIKAELPFKSYMALTTSYDCDRNGNYYETVIPYISISNGDNYTNLTSDSNIKEAIKYFKRS</sequence>
<dbReference type="SUPFAM" id="SSF52096">
    <property type="entry name" value="ClpP/crotonase"/>
    <property type="match status" value="1"/>
</dbReference>
<feature type="chain" id="PRO_5012075367" evidence="1">
    <location>
        <begin position="20"/>
        <end position="342"/>
    </location>
</feature>
<dbReference type="STRING" id="1121284.SAMN05660493_03243"/>
<evidence type="ECO:0000256" key="1">
    <source>
        <dbReference type="SAM" id="SignalP"/>
    </source>
</evidence>
<dbReference type="GO" id="GO:0006508">
    <property type="term" value="P:proteolysis"/>
    <property type="evidence" value="ECO:0007669"/>
    <property type="project" value="InterPro"/>
</dbReference>
<keyword evidence="4" id="KW-1185">Reference proteome</keyword>
<organism evidence="3 4">
    <name type="scientific">Epilithonimonas bovis DSM 19482</name>
    <dbReference type="NCBI Taxonomy" id="1121284"/>
    <lineage>
        <taxon>Bacteria</taxon>
        <taxon>Pseudomonadati</taxon>
        <taxon>Bacteroidota</taxon>
        <taxon>Flavobacteriia</taxon>
        <taxon>Flavobacteriales</taxon>
        <taxon>Weeksellaceae</taxon>
        <taxon>Chryseobacterium group</taxon>
        <taxon>Epilithonimonas</taxon>
    </lineage>
</organism>
<dbReference type="PANTHER" id="PTHR11261:SF3">
    <property type="entry name" value="RETINOL-BINDING PROTEIN 3"/>
    <property type="match status" value="1"/>
</dbReference>
<dbReference type="RefSeq" id="WP_076784532.1">
    <property type="nucleotide sequence ID" value="NZ_FTPU01000065.1"/>
</dbReference>
<protein>
    <submittedName>
        <fullName evidence="3">Peptidase family S41</fullName>
    </submittedName>
</protein>
<evidence type="ECO:0000313" key="4">
    <source>
        <dbReference type="Proteomes" id="UP000187261"/>
    </source>
</evidence>